<keyword evidence="2" id="KW-1185">Reference proteome</keyword>
<dbReference type="Gramene" id="Mp1g28550.1">
    <property type="protein sequence ID" value="Mp1g28550.1.cds1"/>
    <property type="gene ID" value="Mp1g28550"/>
</dbReference>
<evidence type="ECO:0000313" key="2">
    <source>
        <dbReference type="Proteomes" id="UP000244005"/>
    </source>
</evidence>
<organism evidence="1 2">
    <name type="scientific">Marchantia polymorpha</name>
    <name type="common">Common liverwort</name>
    <name type="synonym">Marchantia aquatica</name>
    <dbReference type="NCBI Taxonomy" id="3197"/>
    <lineage>
        <taxon>Eukaryota</taxon>
        <taxon>Viridiplantae</taxon>
        <taxon>Streptophyta</taxon>
        <taxon>Embryophyta</taxon>
        <taxon>Marchantiophyta</taxon>
        <taxon>Marchantiopsida</taxon>
        <taxon>Marchantiidae</taxon>
        <taxon>Marchantiales</taxon>
        <taxon>Marchantiaceae</taxon>
        <taxon>Marchantia</taxon>
    </lineage>
</organism>
<dbReference type="EMBL" id="KZ772674">
    <property type="protein sequence ID" value="PTQ49518.1"/>
    <property type="molecule type" value="Genomic_DNA"/>
</dbReference>
<protein>
    <submittedName>
        <fullName evidence="1">Uncharacterized protein</fullName>
    </submittedName>
</protein>
<proteinExistence type="predicted"/>
<dbReference type="Proteomes" id="UP000244005">
    <property type="component" value="Unassembled WGS sequence"/>
</dbReference>
<accession>A0A2R6XTS8</accession>
<reference evidence="2" key="1">
    <citation type="journal article" date="2017" name="Cell">
        <title>Insights into land plant evolution garnered from the Marchantia polymorpha genome.</title>
        <authorList>
            <person name="Bowman J.L."/>
            <person name="Kohchi T."/>
            <person name="Yamato K.T."/>
            <person name="Jenkins J."/>
            <person name="Shu S."/>
            <person name="Ishizaki K."/>
            <person name="Yamaoka S."/>
            <person name="Nishihama R."/>
            <person name="Nakamura Y."/>
            <person name="Berger F."/>
            <person name="Adam C."/>
            <person name="Aki S.S."/>
            <person name="Althoff F."/>
            <person name="Araki T."/>
            <person name="Arteaga-Vazquez M.A."/>
            <person name="Balasubrmanian S."/>
            <person name="Barry K."/>
            <person name="Bauer D."/>
            <person name="Boehm C.R."/>
            <person name="Briginshaw L."/>
            <person name="Caballero-Perez J."/>
            <person name="Catarino B."/>
            <person name="Chen F."/>
            <person name="Chiyoda S."/>
            <person name="Chovatia M."/>
            <person name="Davies K.M."/>
            <person name="Delmans M."/>
            <person name="Demura T."/>
            <person name="Dierschke T."/>
            <person name="Dolan L."/>
            <person name="Dorantes-Acosta A.E."/>
            <person name="Eklund D.M."/>
            <person name="Florent S.N."/>
            <person name="Flores-Sandoval E."/>
            <person name="Fujiyama A."/>
            <person name="Fukuzawa H."/>
            <person name="Galik B."/>
            <person name="Grimanelli D."/>
            <person name="Grimwood J."/>
            <person name="Grossniklaus U."/>
            <person name="Hamada T."/>
            <person name="Haseloff J."/>
            <person name="Hetherington A.J."/>
            <person name="Higo A."/>
            <person name="Hirakawa Y."/>
            <person name="Hundley H.N."/>
            <person name="Ikeda Y."/>
            <person name="Inoue K."/>
            <person name="Inoue S.I."/>
            <person name="Ishida S."/>
            <person name="Jia Q."/>
            <person name="Kakita M."/>
            <person name="Kanazawa T."/>
            <person name="Kawai Y."/>
            <person name="Kawashima T."/>
            <person name="Kennedy M."/>
            <person name="Kinose K."/>
            <person name="Kinoshita T."/>
            <person name="Kohara Y."/>
            <person name="Koide E."/>
            <person name="Komatsu K."/>
            <person name="Kopischke S."/>
            <person name="Kubo M."/>
            <person name="Kyozuka J."/>
            <person name="Lagercrantz U."/>
            <person name="Lin S.S."/>
            <person name="Lindquist E."/>
            <person name="Lipzen A.M."/>
            <person name="Lu C.W."/>
            <person name="De Luna E."/>
            <person name="Martienssen R.A."/>
            <person name="Minamino N."/>
            <person name="Mizutani M."/>
            <person name="Mizutani M."/>
            <person name="Mochizuki N."/>
            <person name="Monte I."/>
            <person name="Mosher R."/>
            <person name="Nagasaki H."/>
            <person name="Nakagami H."/>
            <person name="Naramoto S."/>
            <person name="Nishitani K."/>
            <person name="Ohtani M."/>
            <person name="Okamoto T."/>
            <person name="Okumura M."/>
            <person name="Phillips J."/>
            <person name="Pollak B."/>
            <person name="Reinders A."/>
            <person name="Rovekamp M."/>
            <person name="Sano R."/>
            <person name="Sawa S."/>
            <person name="Schmid M.W."/>
            <person name="Shirakawa M."/>
            <person name="Solano R."/>
            <person name="Spunde A."/>
            <person name="Suetsugu N."/>
            <person name="Sugano S."/>
            <person name="Sugiyama A."/>
            <person name="Sun R."/>
            <person name="Suzuki Y."/>
            <person name="Takenaka M."/>
            <person name="Takezawa D."/>
            <person name="Tomogane H."/>
            <person name="Tsuzuki M."/>
            <person name="Ueda T."/>
            <person name="Umeda M."/>
            <person name="Ward J.M."/>
            <person name="Watanabe Y."/>
            <person name="Yazaki K."/>
            <person name="Yokoyama R."/>
            <person name="Yoshitake Y."/>
            <person name="Yotsui I."/>
            <person name="Zachgo S."/>
            <person name="Schmutz J."/>
        </authorList>
    </citation>
    <scope>NUCLEOTIDE SEQUENCE [LARGE SCALE GENOMIC DNA]</scope>
    <source>
        <strain evidence="2">Tak-1</strain>
    </source>
</reference>
<name>A0A2R6XTS8_MARPO</name>
<evidence type="ECO:0000313" key="1">
    <source>
        <dbReference type="EMBL" id="PTQ49518.1"/>
    </source>
</evidence>
<sequence>MMQAISGVRVLRRYVLRCTEYVLPELTSNHLLFIDGSTQLQPIDREDHSTSLRFPSEFNSVPNTVNLSGEENSQHSLFSFDLGSKF</sequence>
<dbReference type="AlphaFoldDB" id="A0A2R6XTS8"/>
<gene>
    <name evidence="1" type="ORF">MARPO_0002s0025</name>
</gene>